<dbReference type="Proteomes" id="UP000238274">
    <property type="component" value="Unassembled WGS sequence"/>
</dbReference>
<dbReference type="AlphaFoldDB" id="A0A2S4UJZ3"/>
<gene>
    <name evidence="2" type="ORF">PSHT_14418</name>
</gene>
<feature type="compositionally biased region" description="Basic and acidic residues" evidence="1">
    <location>
        <begin position="226"/>
        <end position="243"/>
    </location>
</feature>
<reference evidence="3" key="3">
    <citation type="journal article" date="2018" name="Mol. Plant Microbe Interact.">
        <title>Genome sequence resources for the wheat stripe rust pathogen (Puccinia striiformis f. sp. tritici) and the barley stripe rust pathogen (Puccinia striiformis f. sp. hordei).</title>
        <authorList>
            <person name="Xia C."/>
            <person name="Wang M."/>
            <person name="Yin C."/>
            <person name="Cornejo O.E."/>
            <person name="Hulbert S.H."/>
            <person name="Chen X."/>
        </authorList>
    </citation>
    <scope>NUCLEOTIDE SEQUENCE [LARGE SCALE GENOMIC DNA]</scope>
    <source>
        <strain evidence="3">93TX-2</strain>
    </source>
</reference>
<feature type="compositionally biased region" description="Basic and acidic residues" evidence="1">
    <location>
        <begin position="802"/>
        <end position="821"/>
    </location>
</feature>
<sequence length="837" mass="95139">MDLFNPTGSGQDTFPTHIHAVLSRVNLQHALAFHREVGGIVKRQISELARGRRDIAIGRRDHVQRHLPLVSGYTPKMLGRTPGRPKRPSVSSIFIGVVTLATVVNTLVQEGSTPLSLNSVDKSFPISSKHETIYGVGNFHKSDRYFLATTKPTEESGGEDFSTSDTQGHKEKESCSETEPIAIEMENTYQTHQDEKSKQEDLSDNTAGDGEKKKKRKNKKKKKKGKGGEDGVKTASDDRGHERHWVLPFSPATDDPMTQTDVLPQAVLNDRMSATTQIKPVFRRMGIPNTMRTIGWRTPTTTSSRRSHDGEIFPNVIKPIWAHAIHTEECARLLRESLQNVGIVPQSQEVSQRMDVRDSTIFEAILQILGTQLQTSNLQNHLPLSELSHTTYNKLHMLWNMSQESFFQIAKILRIKTKLNEYELHRRLSTLNYQIVQKTAVENWNLIKTALGDRNKKRRVNLCDLKSLQIDFQLDREFPSTLDICKILTERPEKLTSNLRKTKINPLSLMITTMGFEEFRRRFNFLVLGAAKPNMNTQTGLSPGVLEDLRAAEKSNGINVWNVCCFIRCLGLGEPTDFQHYGDDELRVNVENLTSLVACQAYRIIPWYESADRAWLIKTYKNYGQQFTKLCEESRHRSAKDTKSRGKTEGLTVENQLEFTDHGISYKVFLSLKMLNKLRTGAGSNIDNWTTMVREVPDIWKRRDSGMVHSCDFESLLQTAQVFGRPSRRKRQKTSVAVLPRSTARVLFAAERLARRPRTRSCSPNQPVDAPLDPTHQPTLAAETLQATHLTRFTVETSCRSGQDERFEGRHSHRSKTENHKLSQIRIQPPSLELKSC</sequence>
<feature type="compositionally biased region" description="Basic residues" evidence="1">
    <location>
        <begin position="213"/>
        <end position="225"/>
    </location>
</feature>
<feature type="region of interest" description="Disordered" evidence="1">
    <location>
        <begin position="150"/>
        <end position="243"/>
    </location>
</feature>
<dbReference type="EMBL" id="PKSM01000326">
    <property type="protein sequence ID" value="POV97633.1"/>
    <property type="molecule type" value="Genomic_DNA"/>
</dbReference>
<accession>A0A2S4UJZ3</accession>
<feature type="region of interest" description="Disordered" evidence="1">
    <location>
        <begin position="798"/>
        <end position="829"/>
    </location>
</feature>
<keyword evidence="3" id="KW-1185">Reference proteome</keyword>
<reference evidence="2 3" key="1">
    <citation type="submission" date="2017-12" db="EMBL/GenBank/DDBJ databases">
        <title>Gene loss provides genomic basis for host adaptation in cereal stripe rust fungi.</title>
        <authorList>
            <person name="Xia C."/>
        </authorList>
    </citation>
    <scope>NUCLEOTIDE SEQUENCE [LARGE SCALE GENOMIC DNA]</scope>
    <source>
        <strain evidence="2 3">93TX-2</strain>
    </source>
</reference>
<feature type="region of interest" description="Disordered" evidence="1">
    <location>
        <begin position="757"/>
        <end position="776"/>
    </location>
</feature>
<feature type="compositionally biased region" description="Basic and acidic residues" evidence="1">
    <location>
        <begin position="192"/>
        <end position="201"/>
    </location>
</feature>
<comment type="caution">
    <text evidence="2">The sequence shown here is derived from an EMBL/GenBank/DDBJ whole genome shotgun (WGS) entry which is preliminary data.</text>
</comment>
<evidence type="ECO:0000313" key="2">
    <source>
        <dbReference type="EMBL" id="POV97633.1"/>
    </source>
</evidence>
<organism evidence="2 3">
    <name type="scientific">Puccinia striiformis</name>
    <dbReference type="NCBI Taxonomy" id="27350"/>
    <lineage>
        <taxon>Eukaryota</taxon>
        <taxon>Fungi</taxon>
        <taxon>Dikarya</taxon>
        <taxon>Basidiomycota</taxon>
        <taxon>Pucciniomycotina</taxon>
        <taxon>Pucciniomycetes</taxon>
        <taxon>Pucciniales</taxon>
        <taxon>Pucciniaceae</taxon>
        <taxon>Puccinia</taxon>
    </lineage>
</organism>
<protein>
    <submittedName>
        <fullName evidence="2">Uncharacterized protein</fullName>
    </submittedName>
</protein>
<evidence type="ECO:0000256" key="1">
    <source>
        <dbReference type="SAM" id="MobiDB-lite"/>
    </source>
</evidence>
<reference evidence="3" key="2">
    <citation type="journal article" date="2018" name="BMC Genomics">
        <title>Genomic insights into host adaptation between the wheat stripe rust pathogen (Puccinia striiformis f. sp. tritici) and the barley stripe rust pathogen (Puccinia striiformis f. sp. hordei).</title>
        <authorList>
            <person name="Xia C."/>
            <person name="Wang M."/>
            <person name="Yin C."/>
            <person name="Cornejo O.E."/>
            <person name="Hulbert S.H."/>
            <person name="Chen X."/>
        </authorList>
    </citation>
    <scope>NUCLEOTIDE SEQUENCE [LARGE SCALE GENOMIC DNA]</scope>
    <source>
        <strain evidence="3">93TX-2</strain>
    </source>
</reference>
<evidence type="ECO:0000313" key="3">
    <source>
        <dbReference type="Proteomes" id="UP000238274"/>
    </source>
</evidence>
<dbReference type="VEuPathDB" id="FungiDB:PSTT_11558"/>
<dbReference type="VEuPathDB" id="FungiDB:PSHT_14418"/>
<name>A0A2S4UJZ3_9BASI</name>
<proteinExistence type="predicted"/>